<dbReference type="STRING" id="163.SAMN04487775_101454"/>
<sequence>MNAFDELANNFSRLPGIGKKSAIRMVNWLLKQDSSYVQKFAQNLGHLQERIKPCSVCGTWTESDPCPICSNPLRDSSQICVVEQPQDVSTIEAYGEYKGKYHVLGGLLRPLEGIGPAQLSIQPLLNRIKDGSVTEIIIATNPTVEGDTTALYLNKVIMELQLPDSPKVTRLATGIPVGGDLEYIDKRTLALSFRGRSEF</sequence>
<dbReference type="PROSITE" id="PS50880">
    <property type="entry name" value="TOPRIM"/>
    <property type="match status" value="1"/>
</dbReference>
<evidence type="ECO:0000256" key="1">
    <source>
        <dbReference type="ARBA" id="ARBA00022723"/>
    </source>
</evidence>
<dbReference type="InterPro" id="IPR034137">
    <property type="entry name" value="TOPRIM_RecR"/>
</dbReference>
<keyword evidence="10" id="KW-1185">Reference proteome</keyword>
<evidence type="ECO:0000256" key="4">
    <source>
        <dbReference type="ARBA" id="ARBA00022833"/>
    </source>
</evidence>
<dbReference type="PANTHER" id="PTHR30446:SF0">
    <property type="entry name" value="RECOMBINATION PROTEIN RECR"/>
    <property type="match status" value="1"/>
</dbReference>
<dbReference type="Pfam" id="PF02132">
    <property type="entry name" value="RecR_ZnF"/>
    <property type="match status" value="1"/>
</dbReference>
<dbReference type="GO" id="GO:0006281">
    <property type="term" value="P:DNA repair"/>
    <property type="evidence" value="ECO:0007669"/>
    <property type="project" value="UniProtKB-UniRule"/>
</dbReference>
<dbReference type="HAMAP" id="MF_00017">
    <property type="entry name" value="RecR"/>
    <property type="match status" value="1"/>
</dbReference>
<dbReference type="Gene3D" id="1.10.8.420">
    <property type="entry name" value="RecR Domain 1"/>
    <property type="match status" value="1"/>
</dbReference>
<proteinExistence type="inferred from homology"/>
<name>A0A1H9HJ08_9SPIR</name>
<dbReference type="EMBL" id="FOFU01000007">
    <property type="protein sequence ID" value="SEQ62285.1"/>
    <property type="molecule type" value="Genomic_DNA"/>
</dbReference>
<dbReference type="eggNOG" id="COG0353">
    <property type="taxonomic scope" value="Bacteria"/>
</dbReference>
<dbReference type="GO" id="GO:0003677">
    <property type="term" value="F:DNA binding"/>
    <property type="evidence" value="ECO:0007669"/>
    <property type="project" value="UniProtKB-UniRule"/>
</dbReference>
<dbReference type="CDD" id="cd01025">
    <property type="entry name" value="TOPRIM_recR"/>
    <property type="match status" value="1"/>
</dbReference>
<evidence type="ECO:0000259" key="8">
    <source>
        <dbReference type="PROSITE" id="PS50880"/>
    </source>
</evidence>
<keyword evidence="4 7" id="KW-0862">Zinc</keyword>
<dbReference type="NCBIfam" id="TIGR00615">
    <property type="entry name" value="recR"/>
    <property type="match status" value="1"/>
</dbReference>
<organism evidence="9 10">
    <name type="scientific">Treponema bryantii</name>
    <dbReference type="NCBI Taxonomy" id="163"/>
    <lineage>
        <taxon>Bacteria</taxon>
        <taxon>Pseudomonadati</taxon>
        <taxon>Spirochaetota</taxon>
        <taxon>Spirochaetia</taxon>
        <taxon>Spirochaetales</taxon>
        <taxon>Treponemataceae</taxon>
        <taxon>Treponema</taxon>
    </lineage>
</organism>
<dbReference type="Proteomes" id="UP000182360">
    <property type="component" value="Unassembled WGS sequence"/>
</dbReference>
<dbReference type="InterPro" id="IPR015967">
    <property type="entry name" value="Rcmb_RecR_Znf"/>
</dbReference>
<dbReference type="PROSITE" id="PS01300">
    <property type="entry name" value="RECR"/>
    <property type="match status" value="1"/>
</dbReference>
<dbReference type="GO" id="GO:0008270">
    <property type="term" value="F:zinc ion binding"/>
    <property type="evidence" value="ECO:0007669"/>
    <property type="project" value="UniProtKB-KW"/>
</dbReference>
<comment type="similarity">
    <text evidence="7">Belongs to the RecR family.</text>
</comment>
<dbReference type="InterPro" id="IPR023627">
    <property type="entry name" value="Rcmb_RecR"/>
</dbReference>
<protein>
    <recommendedName>
        <fullName evidence="7">Recombination protein RecR</fullName>
    </recommendedName>
</protein>
<dbReference type="PANTHER" id="PTHR30446">
    <property type="entry name" value="RECOMBINATION PROTEIN RECR"/>
    <property type="match status" value="1"/>
</dbReference>
<evidence type="ECO:0000256" key="6">
    <source>
        <dbReference type="ARBA" id="ARBA00023204"/>
    </source>
</evidence>
<dbReference type="RefSeq" id="WP_074644324.1">
    <property type="nucleotide sequence ID" value="NZ_FOFU01000007.1"/>
</dbReference>
<dbReference type="Pfam" id="PF21176">
    <property type="entry name" value="RecR_HhH"/>
    <property type="match status" value="1"/>
</dbReference>
<evidence type="ECO:0000256" key="7">
    <source>
        <dbReference type="HAMAP-Rule" id="MF_00017"/>
    </source>
</evidence>
<evidence type="ECO:0000256" key="5">
    <source>
        <dbReference type="ARBA" id="ARBA00023172"/>
    </source>
</evidence>
<dbReference type="Pfam" id="PF21175">
    <property type="entry name" value="RecR_C"/>
    <property type="match status" value="1"/>
</dbReference>
<dbReference type="InterPro" id="IPR000093">
    <property type="entry name" value="DNA_Rcmb_RecR"/>
</dbReference>
<accession>A0A1H9HJ08</accession>
<comment type="function">
    <text evidence="7">May play a role in DNA repair. It seems to be involved in an RecBC-independent recombinational process of DNA repair. It may act with RecF and RecO.</text>
</comment>
<evidence type="ECO:0000313" key="10">
    <source>
        <dbReference type="Proteomes" id="UP000182360"/>
    </source>
</evidence>
<dbReference type="Gene3D" id="3.40.1360.10">
    <property type="match status" value="1"/>
</dbReference>
<keyword evidence="2 7" id="KW-0227">DNA damage</keyword>
<gene>
    <name evidence="7" type="primary">recR</name>
    <name evidence="9" type="ORF">SAMN04487977_10725</name>
</gene>
<dbReference type="GO" id="GO:0006310">
    <property type="term" value="P:DNA recombination"/>
    <property type="evidence" value="ECO:0007669"/>
    <property type="project" value="UniProtKB-UniRule"/>
</dbReference>
<keyword evidence="6 7" id="KW-0234">DNA repair</keyword>
<reference evidence="9 10" key="1">
    <citation type="submission" date="2016-10" db="EMBL/GenBank/DDBJ databases">
        <authorList>
            <person name="de Groot N.N."/>
        </authorList>
    </citation>
    <scope>NUCLEOTIDE SEQUENCE [LARGE SCALE GENOMIC DNA]</scope>
    <source>
        <strain evidence="9 10">B25</strain>
    </source>
</reference>
<keyword evidence="5 7" id="KW-0233">DNA recombination</keyword>
<dbReference type="Pfam" id="PF13662">
    <property type="entry name" value="Toprim_4"/>
    <property type="match status" value="1"/>
</dbReference>
<dbReference type="Gene3D" id="6.10.250.240">
    <property type="match status" value="1"/>
</dbReference>
<dbReference type="AlphaFoldDB" id="A0A1H9HJ08"/>
<evidence type="ECO:0000256" key="2">
    <source>
        <dbReference type="ARBA" id="ARBA00022763"/>
    </source>
</evidence>
<evidence type="ECO:0000256" key="3">
    <source>
        <dbReference type="ARBA" id="ARBA00022771"/>
    </source>
</evidence>
<dbReference type="OrthoDB" id="9802672at2"/>
<evidence type="ECO:0000313" key="9">
    <source>
        <dbReference type="EMBL" id="SEQ62285.1"/>
    </source>
</evidence>
<keyword evidence="1 7" id="KW-0479">Metal-binding</keyword>
<dbReference type="SMART" id="SM00493">
    <property type="entry name" value="TOPRIM"/>
    <property type="match status" value="1"/>
</dbReference>
<feature type="zinc finger region" description="C4-type" evidence="7">
    <location>
        <begin position="54"/>
        <end position="69"/>
    </location>
</feature>
<dbReference type="InterPro" id="IPR006171">
    <property type="entry name" value="TOPRIM_dom"/>
</dbReference>
<dbReference type="Gene3D" id="3.30.60.80">
    <property type="match status" value="1"/>
</dbReference>
<feature type="domain" description="Toprim" evidence="8">
    <location>
        <begin position="77"/>
        <end position="176"/>
    </location>
</feature>
<keyword evidence="3 7" id="KW-0863">Zinc-finger</keyword>
<dbReference type="SUPFAM" id="SSF111304">
    <property type="entry name" value="Recombination protein RecR"/>
    <property type="match status" value="1"/>
</dbReference>